<dbReference type="KEGG" id="tvi:Thivi_4577"/>
<accession>I3YHA1</accession>
<protein>
    <submittedName>
        <fullName evidence="1">Uncharacterized protein</fullName>
    </submittedName>
</protein>
<evidence type="ECO:0000313" key="2">
    <source>
        <dbReference type="Proteomes" id="UP000006062"/>
    </source>
</evidence>
<dbReference type="Proteomes" id="UP000006062">
    <property type="component" value="Chromosome"/>
</dbReference>
<proteinExistence type="predicted"/>
<dbReference type="EMBL" id="CP003154">
    <property type="protein sequence ID" value="AFL76369.1"/>
    <property type="molecule type" value="Genomic_DNA"/>
</dbReference>
<dbReference type="RefSeq" id="WP_014780737.1">
    <property type="nucleotide sequence ID" value="NC_018012.1"/>
</dbReference>
<gene>
    <name evidence="1" type="ordered locus">Thivi_4577</name>
</gene>
<reference evidence="1 2" key="1">
    <citation type="submission" date="2012-06" db="EMBL/GenBank/DDBJ databases">
        <title>Complete sequence of Thiocystis violascens DSM 198.</title>
        <authorList>
            <consortium name="US DOE Joint Genome Institute"/>
            <person name="Lucas S."/>
            <person name="Han J."/>
            <person name="Lapidus A."/>
            <person name="Cheng J.-F."/>
            <person name="Goodwin L."/>
            <person name="Pitluck S."/>
            <person name="Peters L."/>
            <person name="Ovchinnikova G."/>
            <person name="Teshima H."/>
            <person name="Detter J.C."/>
            <person name="Han C."/>
            <person name="Tapia R."/>
            <person name="Land M."/>
            <person name="Hauser L."/>
            <person name="Kyrpides N."/>
            <person name="Ivanova N."/>
            <person name="Pagani I."/>
            <person name="Vogl K."/>
            <person name="Liu Z."/>
            <person name="Frigaard N.-U."/>
            <person name="Bryant D."/>
            <person name="Woyke T."/>
        </authorList>
    </citation>
    <scope>NUCLEOTIDE SEQUENCE [LARGE SCALE GENOMIC DNA]</scope>
    <source>
        <strain evidence="2">ATCC 17096 / DSM 198 / 6111</strain>
    </source>
</reference>
<dbReference type="HOGENOM" id="CLU_2426079_0_0_6"/>
<dbReference type="AlphaFoldDB" id="I3YHA1"/>
<evidence type="ECO:0000313" key="1">
    <source>
        <dbReference type="EMBL" id="AFL76369.1"/>
    </source>
</evidence>
<sequence length="91" mass="10145">MIAFPLPPGLSQADLADETTLVFDYGECVALYSSEHRMGGVYRLEPGVWQLWFPIGMEDFSTAMMRFLKAHGVLEQPGRSVVSAGYSMRLN</sequence>
<keyword evidence="2" id="KW-1185">Reference proteome</keyword>
<organism evidence="1 2">
    <name type="scientific">Thiocystis violascens (strain ATCC 17096 / DSM 198 / 6111)</name>
    <name type="common">Chromatium violascens</name>
    <dbReference type="NCBI Taxonomy" id="765911"/>
    <lineage>
        <taxon>Bacteria</taxon>
        <taxon>Pseudomonadati</taxon>
        <taxon>Pseudomonadota</taxon>
        <taxon>Gammaproteobacteria</taxon>
        <taxon>Chromatiales</taxon>
        <taxon>Chromatiaceae</taxon>
        <taxon>Thiocystis</taxon>
    </lineage>
</organism>
<name>I3YHA1_THIV6</name>